<keyword evidence="3" id="KW-0963">Cytoplasm</keyword>
<feature type="compositionally biased region" description="Basic and acidic residues" evidence="6">
    <location>
        <begin position="777"/>
        <end position="791"/>
    </location>
</feature>
<evidence type="ECO:0000313" key="8">
    <source>
        <dbReference type="Proteomes" id="UP000727407"/>
    </source>
</evidence>
<dbReference type="InterPro" id="IPR051483">
    <property type="entry name" value="MAP7_domain-containing"/>
</dbReference>
<keyword evidence="4" id="KW-0175">Coiled coil</keyword>
<feature type="region of interest" description="Disordered" evidence="6">
    <location>
        <begin position="774"/>
        <end position="816"/>
    </location>
</feature>
<feature type="compositionally biased region" description="Low complexity" evidence="6">
    <location>
        <begin position="390"/>
        <end position="403"/>
    </location>
</feature>
<dbReference type="Proteomes" id="UP000727407">
    <property type="component" value="Unassembled WGS sequence"/>
</dbReference>
<evidence type="ECO:0000256" key="6">
    <source>
        <dbReference type="SAM" id="MobiDB-lite"/>
    </source>
</evidence>
<comment type="subcellular location">
    <subcellularLocation>
        <location evidence="1">Cytoplasm</location>
        <location evidence="1">Cytoskeleton</location>
    </subcellularLocation>
</comment>
<feature type="compositionally biased region" description="Acidic residues" evidence="6">
    <location>
        <begin position="490"/>
        <end position="501"/>
    </location>
</feature>
<feature type="compositionally biased region" description="Basic and acidic residues" evidence="6">
    <location>
        <begin position="377"/>
        <end position="386"/>
    </location>
</feature>
<comment type="caution">
    <text evidence="7">The sequence shown here is derived from an EMBL/GenBank/DDBJ whole genome shotgun (WGS) entry which is preliminary data.</text>
</comment>
<organism evidence="7 8">
    <name type="scientific">Clarias magur</name>
    <name type="common">Asian catfish</name>
    <name type="synonym">Macropteronotus magur</name>
    <dbReference type="NCBI Taxonomy" id="1594786"/>
    <lineage>
        <taxon>Eukaryota</taxon>
        <taxon>Metazoa</taxon>
        <taxon>Chordata</taxon>
        <taxon>Craniata</taxon>
        <taxon>Vertebrata</taxon>
        <taxon>Euteleostomi</taxon>
        <taxon>Actinopterygii</taxon>
        <taxon>Neopterygii</taxon>
        <taxon>Teleostei</taxon>
        <taxon>Ostariophysi</taxon>
        <taxon>Siluriformes</taxon>
        <taxon>Clariidae</taxon>
        <taxon>Clarias</taxon>
    </lineage>
</organism>
<dbReference type="GO" id="GO:0000226">
    <property type="term" value="P:microtubule cytoskeleton organization"/>
    <property type="evidence" value="ECO:0007669"/>
    <property type="project" value="InterPro"/>
</dbReference>
<feature type="compositionally biased region" description="Basic and acidic residues" evidence="6">
    <location>
        <begin position="61"/>
        <end position="73"/>
    </location>
</feature>
<feature type="compositionally biased region" description="Low complexity" evidence="6">
    <location>
        <begin position="206"/>
        <end position="217"/>
    </location>
</feature>
<dbReference type="InterPro" id="IPR008604">
    <property type="entry name" value="MAP7_fam"/>
</dbReference>
<comment type="similarity">
    <text evidence="2">Belongs to the MAP7 family.</text>
</comment>
<dbReference type="GO" id="GO:0015630">
    <property type="term" value="C:microtubule cytoskeleton"/>
    <property type="evidence" value="ECO:0007669"/>
    <property type="project" value="InterPro"/>
</dbReference>
<proteinExistence type="inferred from homology"/>
<reference evidence="7" key="1">
    <citation type="submission" date="2020-07" db="EMBL/GenBank/DDBJ databases">
        <title>Clarias magur genome sequencing, assembly and annotation.</title>
        <authorList>
            <person name="Kushwaha B."/>
            <person name="Kumar R."/>
            <person name="Das P."/>
            <person name="Joshi C.G."/>
            <person name="Kumar D."/>
            <person name="Nagpure N.S."/>
            <person name="Pandey M."/>
            <person name="Agarwal S."/>
            <person name="Srivastava S."/>
            <person name="Singh M."/>
            <person name="Sahoo L."/>
            <person name="Jayasankar P."/>
            <person name="Meher P.K."/>
            <person name="Koringa P.G."/>
            <person name="Iquebal M.A."/>
            <person name="Das S.P."/>
            <person name="Bit A."/>
            <person name="Patnaik S."/>
            <person name="Patel N."/>
            <person name="Shah T.M."/>
            <person name="Hinsu A."/>
            <person name="Jena J.K."/>
        </authorList>
    </citation>
    <scope>NUCLEOTIDE SEQUENCE</scope>
    <source>
        <strain evidence="7">CIFAMagur01</strain>
        <tissue evidence="7">Testis</tissue>
    </source>
</reference>
<accession>A0A8J4WYN0</accession>
<keyword evidence="5" id="KW-0206">Cytoskeleton</keyword>
<dbReference type="PANTHER" id="PTHR15073:SF4">
    <property type="entry name" value="ENSCONSIN"/>
    <property type="match status" value="1"/>
</dbReference>
<evidence type="ECO:0000256" key="4">
    <source>
        <dbReference type="ARBA" id="ARBA00023054"/>
    </source>
</evidence>
<feature type="compositionally biased region" description="Low complexity" evidence="6">
    <location>
        <begin position="445"/>
        <end position="456"/>
    </location>
</feature>
<feature type="compositionally biased region" description="Low complexity" evidence="6">
    <location>
        <begin position="428"/>
        <end position="438"/>
    </location>
</feature>
<evidence type="ECO:0000256" key="1">
    <source>
        <dbReference type="ARBA" id="ARBA00004245"/>
    </source>
</evidence>
<feature type="compositionally biased region" description="Basic and acidic residues" evidence="6">
    <location>
        <begin position="108"/>
        <end position="125"/>
    </location>
</feature>
<dbReference type="Pfam" id="PF05672">
    <property type="entry name" value="MAP7"/>
    <property type="match status" value="1"/>
</dbReference>
<feature type="region of interest" description="Disordered" evidence="6">
    <location>
        <begin position="1"/>
        <end position="133"/>
    </location>
</feature>
<dbReference type="PANTHER" id="PTHR15073">
    <property type="entry name" value="MICROTUBULE-ASSOCIATED PROTEIN"/>
    <property type="match status" value="1"/>
</dbReference>
<evidence type="ECO:0000313" key="7">
    <source>
        <dbReference type="EMBL" id="KAF5897284.1"/>
    </source>
</evidence>
<dbReference type="OrthoDB" id="8948920at2759"/>
<feature type="compositionally biased region" description="Polar residues" evidence="6">
    <location>
        <begin position="410"/>
        <end position="427"/>
    </location>
</feature>
<gene>
    <name evidence="7" type="primary">map7</name>
    <name evidence="7" type="ORF">DAT39_013006</name>
</gene>
<feature type="region of interest" description="Disordered" evidence="6">
    <location>
        <begin position="191"/>
        <end position="225"/>
    </location>
</feature>
<feature type="region of interest" description="Disordered" evidence="6">
    <location>
        <begin position="357"/>
        <end position="752"/>
    </location>
</feature>
<protein>
    <submittedName>
        <fullName evidence="7">Ensconsin isoform X3</fullName>
    </submittedName>
</protein>
<name>A0A8J4WYN0_CLAMG</name>
<dbReference type="EMBL" id="QNUK01000241">
    <property type="protein sequence ID" value="KAF5897284.1"/>
    <property type="molecule type" value="Genomic_DNA"/>
</dbReference>
<feature type="compositionally biased region" description="Basic and acidic residues" evidence="6">
    <location>
        <begin position="543"/>
        <end position="680"/>
    </location>
</feature>
<keyword evidence="8" id="KW-1185">Reference proteome</keyword>
<evidence type="ECO:0000256" key="5">
    <source>
        <dbReference type="ARBA" id="ARBA00023212"/>
    </source>
</evidence>
<feature type="compositionally biased region" description="Polar residues" evidence="6">
    <location>
        <begin position="78"/>
        <end position="95"/>
    </location>
</feature>
<evidence type="ECO:0000256" key="3">
    <source>
        <dbReference type="ARBA" id="ARBA00022490"/>
    </source>
</evidence>
<feature type="compositionally biased region" description="Polar residues" evidence="6">
    <location>
        <begin position="710"/>
        <end position="721"/>
    </location>
</feature>
<dbReference type="AlphaFoldDB" id="A0A8J4WYN0"/>
<sequence>MSGDTLPSEMESQDEGCAEGGRMLLPPRLRKGGSRSVITSLTTITEEDEEQRSRRKKRRKRESDSHLRYDVKKPASRPDSTTSGNSTYIISSSPDVHNAGRPEPLVLKLDERQRLARERREERQKQSAVREAQLMERDERARLFYEKQLEDKRRRLEEQRLKEDRRRAAVEEKRRQKLEEEKARYEAVVRRTQEKSQRARPKQNRWSWGGTLTSSTSHHSDANRKSVSTMNLSKHIDPVINKRLSSSSATLLNTQDRGLQKQTSLSSSCLVNKARASREKIHQDRPAGMRRLPLTPWESNMVSRLQTPTHSYLARSRSAISLSGDLASCHHTSSLAFRPLQSHSTERPIRAGLSLERATRAGTETNPCRRSIPNVLPDRKDKDYMRKSWTNLSCPTPTLSLTTIKRAPSPGSQRPKVSQASSARSSTKPPQKSSASKRSPPPSSMPLSPKNPSLLPGNLRPSRVISESPRVSPDVGKNLKQEEETKRDEAENDNAEGEEAEQVQSPAKAAAEISTNKTESNVVERVASPPAARSSTGTTDPEEASRLLGEKRRQAREQRDKEEEEKRQREEAERRHREEMARKIAEERAKREEEARRLAEEKKLKEEEERRSEEERLQKERLEEAERLQRQKEEEEARQREEAERLRQEREKHFQKEEAERLERKKRLEEIMKRTRRSDQKSPGQAQSNGGASQPDSEHTVNVVPVIPSITVSAPQISLPTEHSDSNGHTNPDLDLDTLDPAGHDASTEDEFQENGVITETPLFEEVIEVPMVTKLSRQEGDGEEADERRKTPLLAFSENGSTHDLSTWDEVQHHT</sequence>
<feature type="compositionally biased region" description="Basic and acidic residues" evidence="6">
    <location>
        <begin position="477"/>
        <end position="489"/>
    </location>
</feature>
<feature type="non-terminal residue" evidence="7">
    <location>
        <position position="1"/>
    </location>
</feature>
<evidence type="ECO:0000256" key="2">
    <source>
        <dbReference type="ARBA" id="ARBA00007525"/>
    </source>
</evidence>
<feature type="compositionally biased region" description="Polar residues" evidence="6">
    <location>
        <begin position="681"/>
        <end position="695"/>
    </location>
</feature>